<organism evidence="1 2">
    <name type="scientific">Arabis nemorensis</name>
    <dbReference type="NCBI Taxonomy" id="586526"/>
    <lineage>
        <taxon>Eukaryota</taxon>
        <taxon>Viridiplantae</taxon>
        <taxon>Streptophyta</taxon>
        <taxon>Embryophyta</taxon>
        <taxon>Tracheophyta</taxon>
        <taxon>Spermatophyta</taxon>
        <taxon>Magnoliopsida</taxon>
        <taxon>eudicotyledons</taxon>
        <taxon>Gunneridae</taxon>
        <taxon>Pentapetalae</taxon>
        <taxon>rosids</taxon>
        <taxon>malvids</taxon>
        <taxon>Brassicales</taxon>
        <taxon>Brassicaceae</taxon>
        <taxon>Arabideae</taxon>
        <taxon>Arabis</taxon>
    </lineage>
</organism>
<evidence type="ECO:0000313" key="2">
    <source>
        <dbReference type="Proteomes" id="UP000489600"/>
    </source>
</evidence>
<protein>
    <submittedName>
        <fullName evidence="1">Uncharacterized protein</fullName>
    </submittedName>
</protein>
<gene>
    <name evidence="1" type="ORF">ANE_LOCUS19423</name>
</gene>
<sequence length="49" mass="5182">MPAMFYAGPVTSTSPPPGDVPLPAFFAKKIVPVADATNDLIRILRLDVA</sequence>
<dbReference type="EMBL" id="CABITT030000006">
    <property type="protein sequence ID" value="VVB08979.1"/>
    <property type="molecule type" value="Genomic_DNA"/>
</dbReference>
<keyword evidence="2" id="KW-1185">Reference proteome</keyword>
<proteinExistence type="predicted"/>
<comment type="caution">
    <text evidence="1">The sequence shown here is derived from an EMBL/GenBank/DDBJ whole genome shotgun (WGS) entry which is preliminary data.</text>
</comment>
<dbReference type="OrthoDB" id="1113123at2759"/>
<dbReference type="Proteomes" id="UP000489600">
    <property type="component" value="Unassembled WGS sequence"/>
</dbReference>
<accession>A0A565C5S9</accession>
<evidence type="ECO:0000313" key="1">
    <source>
        <dbReference type="EMBL" id="VVB08979.1"/>
    </source>
</evidence>
<dbReference type="AlphaFoldDB" id="A0A565C5S9"/>
<name>A0A565C5S9_9BRAS</name>
<reference evidence="1" key="1">
    <citation type="submission" date="2019-07" db="EMBL/GenBank/DDBJ databases">
        <authorList>
            <person name="Dittberner H."/>
        </authorList>
    </citation>
    <scope>NUCLEOTIDE SEQUENCE [LARGE SCALE GENOMIC DNA]</scope>
</reference>